<organism evidence="8 9">
    <name type="scientific">Cynara cardunculus var. scolymus</name>
    <name type="common">Globe artichoke</name>
    <name type="synonym">Cynara scolymus</name>
    <dbReference type="NCBI Taxonomy" id="59895"/>
    <lineage>
        <taxon>Eukaryota</taxon>
        <taxon>Viridiplantae</taxon>
        <taxon>Streptophyta</taxon>
        <taxon>Embryophyta</taxon>
        <taxon>Tracheophyta</taxon>
        <taxon>Spermatophyta</taxon>
        <taxon>Magnoliopsida</taxon>
        <taxon>eudicotyledons</taxon>
        <taxon>Gunneridae</taxon>
        <taxon>Pentapetalae</taxon>
        <taxon>asterids</taxon>
        <taxon>campanulids</taxon>
        <taxon>Asterales</taxon>
        <taxon>Asteraceae</taxon>
        <taxon>Carduoideae</taxon>
        <taxon>Cardueae</taxon>
        <taxon>Carduinae</taxon>
        <taxon>Cynara</taxon>
    </lineage>
</organism>
<dbReference type="InterPro" id="IPR002541">
    <property type="entry name" value="Cyt_c_assembly"/>
</dbReference>
<dbReference type="GO" id="GO:0020037">
    <property type="term" value="F:heme binding"/>
    <property type="evidence" value="ECO:0007669"/>
    <property type="project" value="InterPro"/>
</dbReference>
<gene>
    <name evidence="8" type="ORF">Ccrd_001173</name>
</gene>
<feature type="transmembrane region" description="Helical" evidence="6">
    <location>
        <begin position="113"/>
        <end position="134"/>
    </location>
</feature>
<dbReference type="EMBL" id="LEKV01004236">
    <property type="protein sequence ID" value="KVH96733.1"/>
    <property type="molecule type" value="Genomic_DNA"/>
</dbReference>
<evidence type="ECO:0000256" key="3">
    <source>
        <dbReference type="ARBA" id="ARBA00022748"/>
    </source>
</evidence>
<evidence type="ECO:0000256" key="4">
    <source>
        <dbReference type="ARBA" id="ARBA00022989"/>
    </source>
</evidence>
<keyword evidence="5 6" id="KW-0472">Membrane</keyword>
<comment type="subcellular location">
    <subcellularLocation>
        <location evidence="1">Membrane</location>
        <topology evidence="1">Multi-pass membrane protein</topology>
    </subcellularLocation>
</comment>
<feature type="transmembrane region" description="Helical" evidence="6">
    <location>
        <begin position="63"/>
        <end position="82"/>
    </location>
</feature>
<keyword evidence="2 6" id="KW-0812">Transmembrane</keyword>
<keyword evidence="9" id="KW-1185">Reference proteome</keyword>
<dbReference type="Pfam" id="PF01578">
    <property type="entry name" value="Cytochrom_C_asm"/>
    <property type="match status" value="1"/>
</dbReference>
<feature type="transmembrane region" description="Helical" evidence="6">
    <location>
        <begin position="88"/>
        <end position="106"/>
    </location>
</feature>
<dbReference type="PANTHER" id="PTHR30071">
    <property type="entry name" value="HEME EXPORTER PROTEIN C"/>
    <property type="match status" value="1"/>
</dbReference>
<feature type="transmembrane region" description="Helical" evidence="6">
    <location>
        <begin position="154"/>
        <end position="180"/>
    </location>
</feature>
<sequence length="188" mass="21087">MVNLVDTLLLGSGARASRFMIFSNLEHILTHISFSMVSIVITIHLITLLGNEIINPYDSSHKVMIATFLFLTGLLITCWIYSGHFSLKSLIFLSWSFSLILIVSYLKIRKNYLTPITVSSTIFSQGFVTLGLLIEIHQPTILVPALQSECLVMHVSMMILSYAALFCGSLLSVAILVITFRNIFYSYK</sequence>
<dbReference type="Proteomes" id="UP000243975">
    <property type="component" value="Unassembled WGS sequence"/>
</dbReference>
<name>A0A103XTT4_CYNCS</name>
<dbReference type="AlphaFoldDB" id="A0A103XTT4"/>
<evidence type="ECO:0000256" key="1">
    <source>
        <dbReference type="ARBA" id="ARBA00004141"/>
    </source>
</evidence>
<feature type="non-terminal residue" evidence="8">
    <location>
        <position position="1"/>
    </location>
</feature>
<accession>A0A103XTT4</accession>
<dbReference type="InterPro" id="IPR045062">
    <property type="entry name" value="Cyt_c_biogenesis_CcsA/CcmC"/>
</dbReference>
<dbReference type="Gramene" id="KVH96733">
    <property type="protein sequence ID" value="KVH96733"/>
    <property type="gene ID" value="Ccrd_001173"/>
</dbReference>
<dbReference type="PANTHER" id="PTHR30071:SF1">
    <property type="entry name" value="CYTOCHROME B_B6 PROTEIN-RELATED"/>
    <property type="match status" value="1"/>
</dbReference>
<comment type="caution">
    <text evidence="8">The sequence shown here is derived from an EMBL/GenBank/DDBJ whole genome shotgun (WGS) entry which is preliminary data.</text>
</comment>
<dbReference type="GO" id="GO:0017004">
    <property type="term" value="P:cytochrome complex assembly"/>
    <property type="evidence" value="ECO:0007669"/>
    <property type="project" value="UniProtKB-KW"/>
</dbReference>
<dbReference type="GO" id="GO:0005886">
    <property type="term" value="C:plasma membrane"/>
    <property type="evidence" value="ECO:0007669"/>
    <property type="project" value="TreeGrafter"/>
</dbReference>
<evidence type="ECO:0000256" key="2">
    <source>
        <dbReference type="ARBA" id="ARBA00022692"/>
    </source>
</evidence>
<keyword evidence="3" id="KW-0201">Cytochrome c-type biogenesis</keyword>
<evidence type="ECO:0000313" key="8">
    <source>
        <dbReference type="EMBL" id="KVH96733.1"/>
    </source>
</evidence>
<evidence type="ECO:0000256" key="6">
    <source>
        <dbReference type="SAM" id="Phobius"/>
    </source>
</evidence>
<dbReference type="OMA" id="LLITCWI"/>
<protein>
    <submittedName>
        <fullName evidence="8">Cytochrome c assembly protein</fullName>
    </submittedName>
</protein>
<proteinExistence type="predicted"/>
<feature type="domain" description="Cytochrome c assembly protein" evidence="7">
    <location>
        <begin position="87"/>
        <end position="180"/>
    </location>
</feature>
<evidence type="ECO:0000313" key="9">
    <source>
        <dbReference type="Proteomes" id="UP000243975"/>
    </source>
</evidence>
<keyword evidence="4 6" id="KW-1133">Transmembrane helix</keyword>
<evidence type="ECO:0000259" key="7">
    <source>
        <dbReference type="Pfam" id="PF01578"/>
    </source>
</evidence>
<dbReference type="STRING" id="59895.A0A103XTT4"/>
<feature type="transmembrane region" description="Helical" evidence="6">
    <location>
        <begin position="32"/>
        <end position="51"/>
    </location>
</feature>
<evidence type="ECO:0000256" key="5">
    <source>
        <dbReference type="ARBA" id="ARBA00023136"/>
    </source>
</evidence>
<reference evidence="8 9" key="1">
    <citation type="journal article" date="2016" name="Sci. Rep.">
        <title>The genome sequence of the outbreeding globe artichoke constructed de novo incorporating a phase-aware low-pass sequencing strategy of F1 progeny.</title>
        <authorList>
            <person name="Scaglione D."/>
            <person name="Reyes-Chin-Wo S."/>
            <person name="Acquadro A."/>
            <person name="Froenicke L."/>
            <person name="Portis E."/>
            <person name="Beitel C."/>
            <person name="Tirone M."/>
            <person name="Mauro R."/>
            <person name="Lo Monaco A."/>
            <person name="Mauromicale G."/>
            <person name="Faccioli P."/>
            <person name="Cattivelli L."/>
            <person name="Rieseberg L."/>
            <person name="Michelmore R."/>
            <person name="Lanteri S."/>
        </authorList>
    </citation>
    <scope>NUCLEOTIDE SEQUENCE [LARGE SCALE GENOMIC DNA]</scope>
    <source>
        <strain evidence="8">2C</strain>
    </source>
</reference>